<feature type="region of interest" description="Disordered" evidence="1">
    <location>
        <begin position="87"/>
        <end position="133"/>
    </location>
</feature>
<comment type="caution">
    <text evidence="2">The sequence shown here is derived from an EMBL/GenBank/DDBJ whole genome shotgun (WGS) entry which is preliminary data.</text>
</comment>
<protein>
    <submittedName>
        <fullName evidence="2">Uncharacterized protein</fullName>
    </submittedName>
</protein>
<name>A0ABW3CRP1_9ACTN</name>
<evidence type="ECO:0000256" key="1">
    <source>
        <dbReference type="SAM" id="MobiDB-lite"/>
    </source>
</evidence>
<feature type="compositionally biased region" description="Polar residues" evidence="1">
    <location>
        <begin position="119"/>
        <end position="129"/>
    </location>
</feature>
<organism evidence="2 3">
    <name type="scientific">Actinomadura adrarensis</name>
    <dbReference type="NCBI Taxonomy" id="1819600"/>
    <lineage>
        <taxon>Bacteria</taxon>
        <taxon>Bacillati</taxon>
        <taxon>Actinomycetota</taxon>
        <taxon>Actinomycetes</taxon>
        <taxon>Streptosporangiales</taxon>
        <taxon>Thermomonosporaceae</taxon>
        <taxon>Actinomadura</taxon>
    </lineage>
</organism>
<dbReference type="EMBL" id="JBHTIR010004387">
    <property type="protein sequence ID" value="MFD0857226.1"/>
    <property type="molecule type" value="Genomic_DNA"/>
</dbReference>
<dbReference type="Proteomes" id="UP001597083">
    <property type="component" value="Unassembled WGS sequence"/>
</dbReference>
<gene>
    <name evidence="2" type="ORF">ACFQ07_33795</name>
</gene>
<reference evidence="3" key="1">
    <citation type="journal article" date="2019" name="Int. J. Syst. Evol. Microbiol.">
        <title>The Global Catalogue of Microorganisms (GCM) 10K type strain sequencing project: providing services to taxonomists for standard genome sequencing and annotation.</title>
        <authorList>
            <consortium name="The Broad Institute Genomics Platform"/>
            <consortium name="The Broad Institute Genome Sequencing Center for Infectious Disease"/>
            <person name="Wu L."/>
            <person name="Ma J."/>
        </authorList>
    </citation>
    <scope>NUCLEOTIDE SEQUENCE [LARGE SCALE GENOMIC DNA]</scope>
    <source>
        <strain evidence="3">JCM 31696</strain>
    </source>
</reference>
<evidence type="ECO:0000313" key="2">
    <source>
        <dbReference type="EMBL" id="MFD0857226.1"/>
    </source>
</evidence>
<evidence type="ECO:0000313" key="3">
    <source>
        <dbReference type="Proteomes" id="UP001597083"/>
    </source>
</evidence>
<sequence>MTFREYALRPGASGLEAPSAAWNPALSKELDLEQAVELLQRRYPDLSIYWGEYTGSLWAVLPDRLVEAKTAFDLARRLDATLERPNTQSARARYVRPEIPAPRATDGTLTMQERRAAPTASQPPDTCSPSRRRRSGFVRRFLAGCRRN</sequence>
<accession>A0ABW3CRP1</accession>
<keyword evidence="3" id="KW-1185">Reference proteome</keyword>
<proteinExistence type="predicted"/>